<proteinExistence type="predicted"/>
<dbReference type="EMBL" id="VAHF01000010">
    <property type="protein sequence ID" value="TXG52721.1"/>
    <property type="molecule type" value="Genomic_DNA"/>
</dbReference>
<gene>
    <name evidence="1" type="ORF">EZV62_021890</name>
</gene>
<dbReference type="Proteomes" id="UP000323000">
    <property type="component" value="Chromosome 10"/>
</dbReference>
<keyword evidence="2" id="KW-1185">Reference proteome</keyword>
<evidence type="ECO:0000313" key="1">
    <source>
        <dbReference type="EMBL" id="TXG52721.1"/>
    </source>
</evidence>
<name>A0A5C7H6Z1_9ROSI</name>
<evidence type="ECO:0008006" key="3">
    <source>
        <dbReference type="Google" id="ProtNLM"/>
    </source>
</evidence>
<dbReference type="AlphaFoldDB" id="A0A5C7H6Z1"/>
<dbReference type="OrthoDB" id="63891at2759"/>
<sequence length="113" mass="12670">MGLWDAFLNWIRSRDLVIKLVSVNENALVVHLMIDLQQHDVSHNNMRIRAKAAISISNCVSKMGIEGMKEFGLAFLVQRAAELLIDRLPEAKEAARNIMSSILSNGSYAVNEF</sequence>
<protein>
    <recommendedName>
        <fullName evidence="3">CLASP N-terminal domain-containing protein</fullName>
    </recommendedName>
</protein>
<organism evidence="1 2">
    <name type="scientific">Acer yangbiense</name>
    <dbReference type="NCBI Taxonomy" id="1000413"/>
    <lineage>
        <taxon>Eukaryota</taxon>
        <taxon>Viridiplantae</taxon>
        <taxon>Streptophyta</taxon>
        <taxon>Embryophyta</taxon>
        <taxon>Tracheophyta</taxon>
        <taxon>Spermatophyta</taxon>
        <taxon>Magnoliopsida</taxon>
        <taxon>eudicotyledons</taxon>
        <taxon>Gunneridae</taxon>
        <taxon>Pentapetalae</taxon>
        <taxon>rosids</taxon>
        <taxon>malvids</taxon>
        <taxon>Sapindales</taxon>
        <taxon>Sapindaceae</taxon>
        <taxon>Hippocastanoideae</taxon>
        <taxon>Acereae</taxon>
        <taxon>Acer</taxon>
    </lineage>
</organism>
<dbReference type="InterPro" id="IPR011989">
    <property type="entry name" value="ARM-like"/>
</dbReference>
<accession>A0A5C7H6Z1</accession>
<comment type="caution">
    <text evidence="1">The sequence shown here is derived from an EMBL/GenBank/DDBJ whole genome shotgun (WGS) entry which is preliminary data.</text>
</comment>
<evidence type="ECO:0000313" key="2">
    <source>
        <dbReference type="Proteomes" id="UP000323000"/>
    </source>
</evidence>
<dbReference type="Gene3D" id="1.25.10.10">
    <property type="entry name" value="Leucine-rich Repeat Variant"/>
    <property type="match status" value="1"/>
</dbReference>
<reference evidence="2" key="1">
    <citation type="journal article" date="2019" name="Gigascience">
        <title>De novo genome assembly of the endangered Acer yangbiense, a plant species with extremely small populations endemic to Yunnan Province, China.</title>
        <authorList>
            <person name="Yang J."/>
            <person name="Wariss H.M."/>
            <person name="Tao L."/>
            <person name="Zhang R."/>
            <person name="Yun Q."/>
            <person name="Hollingsworth P."/>
            <person name="Dao Z."/>
            <person name="Luo G."/>
            <person name="Guo H."/>
            <person name="Ma Y."/>
            <person name="Sun W."/>
        </authorList>
    </citation>
    <scope>NUCLEOTIDE SEQUENCE [LARGE SCALE GENOMIC DNA]</scope>
    <source>
        <strain evidence="2">cv. Malutang</strain>
    </source>
</reference>